<evidence type="ECO:0000313" key="2">
    <source>
        <dbReference type="EMBL" id="KAK5608020.1"/>
    </source>
</evidence>
<dbReference type="PANTHER" id="PTHR47773:SF1">
    <property type="entry name" value="C2H2-TYPE DOMAIN-CONTAINING PROTEIN"/>
    <property type="match status" value="1"/>
</dbReference>
<sequence length="622" mass="67524">MEVQFDLYTGQTFQWLLTHDLGYTAGLLASHEAEREAGHTSSSSSPLLCTKDALLEYARIFKEVTAAIVDKRRTGTDAEGDLMMGFGTSASGCHFQMCLFEGLTRWNEDRSQAAAAGGANAGMKCYAGQKQHTLFQLTQRLLGLMLAESYSKPLKYTGELIGMSYLYAQTGRELQMFPDDTDEPNGAEKIILEDDKASEEDMSLDVLEEGLDKGFGDLAEDLLGPSLHTPPFQPPSAPAASSSSSPPPPPSPHSHQGASGDQEVTVGPDGTPGYQHVVRLARKLVELCRKGYISNAEMEEIVGLWQNLPEVNKGPIAFPSRYKEDLTKGRFKKAKTYAPGTVAQLESIKRCVAGTGGGPASWPNASHLVEAIFSELCALYPGNRRVEGAVLTQWTLVLRDYNSIRHVVLNHPAFKTRTTLQLFAVNQATLSQWYRKRMATEERTTLMAGVAPLQAPTEAEESLLPAKELQGHQPVPSTSSSVFRNLQPLETREKEARAGPSETPSIAAPSTSSSTQDAAPPLLATTQATAQATTQATHVPKSTAWNRKKFQLLQEAAAKEGVTLKVRAPSINICSHCGLRKIKQTGHRLLSKASGERVNYCPVAAKGQSPEEWLASLVVSIF</sequence>
<evidence type="ECO:0000313" key="3">
    <source>
        <dbReference type="Proteomes" id="UP001311232"/>
    </source>
</evidence>
<dbReference type="PANTHER" id="PTHR47773">
    <property type="entry name" value="SI:DKEY-9I5.2-RELATED"/>
    <property type="match status" value="1"/>
</dbReference>
<dbReference type="AlphaFoldDB" id="A0AAV9RGB5"/>
<comment type="caution">
    <text evidence="2">The sequence shown here is derived from an EMBL/GenBank/DDBJ whole genome shotgun (WGS) entry which is preliminary data.</text>
</comment>
<evidence type="ECO:0000256" key="1">
    <source>
        <dbReference type="SAM" id="MobiDB-lite"/>
    </source>
</evidence>
<proteinExistence type="predicted"/>
<feature type="region of interest" description="Disordered" evidence="1">
    <location>
        <begin position="492"/>
        <end position="518"/>
    </location>
</feature>
<reference evidence="2 3" key="1">
    <citation type="submission" date="2021-06" db="EMBL/GenBank/DDBJ databases">
        <authorList>
            <person name="Palmer J.M."/>
        </authorList>
    </citation>
    <scope>NUCLEOTIDE SEQUENCE [LARGE SCALE GENOMIC DNA]</scope>
    <source>
        <strain evidence="2 3">MEX-2019</strain>
        <tissue evidence="2">Muscle</tissue>
    </source>
</reference>
<feature type="compositionally biased region" description="Low complexity" evidence="1">
    <location>
        <begin position="500"/>
        <end position="518"/>
    </location>
</feature>
<dbReference type="EMBL" id="JAHHUM010001872">
    <property type="protein sequence ID" value="KAK5608020.1"/>
    <property type="molecule type" value="Genomic_DNA"/>
</dbReference>
<name>A0AAV9RGB5_9TELE</name>
<dbReference type="Proteomes" id="UP001311232">
    <property type="component" value="Unassembled WGS sequence"/>
</dbReference>
<keyword evidence="3" id="KW-1185">Reference proteome</keyword>
<feature type="region of interest" description="Disordered" evidence="1">
    <location>
        <begin position="218"/>
        <end position="272"/>
    </location>
</feature>
<organism evidence="2 3">
    <name type="scientific">Crenichthys baileyi</name>
    <name type="common">White River springfish</name>
    <dbReference type="NCBI Taxonomy" id="28760"/>
    <lineage>
        <taxon>Eukaryota</taxon>
        <taxon>Metazoa</taxon>
        <taxon>Chordata</taxon>
        <taxon>Craniata</taxon>
        <taxon>Vertebrata</taxon>
        <taxon>Euteleostomi</taxon>
        <taxon>Actinopterygii</taxon>
        <taxon>Neopterygii</taxon>
        <taxon>Teleostei</taxon>
        <taxon>Neoteleostei</taxon>
        <taxon>Acanthomorphata</taxon>
        <taxon>Ovalentaria</taxon>
        <taxon>Atherinomorphae</taxon>
        <taxon>Cyprinodontiformes</taxon>
        <taxon>Goodeidae</taxon>
        <taxon>Crenichthys</taxon>
    </lineage>
</organism>
<accession>A0AAV9RGB5</accession>
<protein>
    <submittedName>
        <fullName evidence="2">Uncharacterized protein</fullName>
    </submittedName>
</protein>
<gene>
    <name evidence="2" type="ORF">CRENBAI_006066</name>
</gene>